<evidence type="ECO:0000256" key="6">
    <source>
        <dbReference type="ARBA" id="ARBA00022989"/>
    </source>
</evidence>
<dbReference type="GO" id="GO:0006605">
    <property type="term" value="P:protein targeting"/>
    <property type="evidence" value="ECO:0007669"/>
    <property type="project" value="UniProtKB-UniRule"/>
</dbReference>
<gene>
    <name evidence="9" type="primary">secE</name>
    <name evidence="11" type="ORF">MELE44368_02435</name>
</gene>
<evidence type="ECO:0000256" key="10">
    <source>
        <dbReference type="SAM" id="MobiDB-lite"/>
    </source>
</evidence>
<comment type="function">
    <text evidence="9">Essential subunit of the Sec protein translocation channel SecYEG. Clamps together the 2 halves of SecY. May contact the channel plug during translocation.</text>
</comment>
<dbReference type="HAMAP" id="MF_00422">
    <property type="entry name" value="SecE"/>
    <property type="match status" value="1"/>
</dbReference>
<evidence type="ECO:0000256" key="1">
    <source>
        <dbReference type="ARBA" id="ARBA00004370"/>
    </source>
</evidence>
<keyword evidence="5 9" id="KW-0653">Protein transport</keyword>
<dbReference type="PANTHER" id="PTHR33910:SF1">
    <property type="entry name" value="PROTEIN TRANSLOCASE SUBUNIT SECE"/>
    <property type="match status" value="1"/>
</dbReference>
<keyword evidence="6 9" id="KW-1133">Transmembrane helix</keyword>
<evidence type="ECO:0000256" key="8">
    <source>
        <dbReference type="ARBA" id="ARBA00023136"/>
    </source>
</evidence>
<accession>A0A439DV10</accession>
<evidence type="ECO:0000256" key="7">
    <source>
        <dbReference type="ARBA" id="ARBA00023010"/>
    </source>
</evidence>
<comment type="similarity">
    <text evidence="9">Belongs to the SecE/SEC61-gamma family.</text>
</comment>
<name>A0A439DV10_9MYCO</name>
<dbReference type="GO" id="GO:0009306">
    <property type="term" value="P:protein secretion"/>
    <property type="evidence" value="ECO:0007669"/>
    <property type="project" value="UniProtKB-UniRule"/>
</dbReference>
<feature type="compositionally biased region" description="Basic and acidic residues" evidence="10">
    <location>
        <begin position="1"/>
        <end position="10"/>
    </location>
</feature>
<organism evidence="11 12">
    <name type="scientific">Mycolicibacterium elephantis DSM 44368</name>
    <dbReference type="NCBI Taxonomy" id="1335622"/>
    <lineage>
        <taxon>Bacteria</taxon>
        <taxon>Bacillati</taxon>
        <taxon>Actinomycetota</taxon>
        <taxon>Actinomycetes</taxon>
        <taxon>Mycobacteriales</taxon>
        <taxon>Mycobacteriaceae</taxon>
        <taxon>Mycolicibacterium</taxon>
    </lineage>
</organism>
<dbReference type="RefSeq" id="WP_128108289.1">
    <property type="nucleotide sequence ID" value="NZ_ATDN01000012.1"/>
</dbReference>
<dbReference type="GO" id="GO:0005886">
    <property type="term" value="C:plasma membrane"/>
    <property type="evidence" value="ECO:0007669"/>
    <property type="project" value="UniProtKB-SubCell"/>
</dbReference>
<dbReference type="GO" id="GO:0043952">
    <property type="term" value="P:protein transport by the Sec complex"/>
    <property type="evidence" value="ECO:0007669"/>
    <property type="project" value="UniProtKB-UniRule"/>
</dbReference>
<evidence type="ECO:0000256" key="3">
    <source>
        <dbReference type="ARBA" id="ARBA00022475"/>
    </source>
</evidence>
<evidence type="ECO:0000256" key="4">
    <source>
        <dbReference type="ARBA" id="ARBA00022692"/>
    </source>
</evidence>
<comment type="subcellular location">
    <subcellularLocation>
        <location evidence="9">Cell membrane</location>
        <topology evidence="9">Single-pass membrane protein</topology>
    </subcellularLocation>
    <subcellularLocation>
        <location evidence="1">Membrane</location>
    </subcellularLocation>
</comment>
<evidence type="ECO:0000313" key="11">
    <source>
        <dbReference type="EMBL" id="RWA20829.1"/>
    </source>
</evidence>
<dbReference type="PROSITE" id="PS01067">
    <property type="entry name" value="SECE_SEC61G"/>
    <property type="match status" value="1"/>
</dbReference>
<keyword evidence="12" id="KW-1185">Reference proteome</keyword>
<dbReference type="InterPro" id="IPR038379">
    <property type="entry name" value="SecE_sf"/>
</dbReference>
<dbReference type="GO" id="GO:0008320">
    <property type="term" value="F:protein transmembrane transporter activity"/>
    <property type="evidence" value="ECO:0007669"/>
    <property type="project" value="UniProtKB-UniRule"/>
</dbReference>
<keyword evidence="2 9" id="KW-0813">Transport</keyword>
<evidence type="ECO:0000313" key="12">
    <source>
        <dbReference type="Proteomes" id="UP000287177"/>
    </source>
</evidence>
<keyword evidence="3 9" id="KW-1003">Cell membrane</keyword>
<comment type="subunit">
    <text evidence="9">Component of the Sec protein translocase complex. Heterotrimer consisting of SecY, SecE and SecG subunits. The heterotrimers can form oligomers, although 1 heterotrimer is thought to be able to translocate proteins. Interacts with the ribosome. Interacts with SecDF, and other proteins may be involved. Interacts with SecA.</text>
</comment>
<dbReference type="GO" id="GO:0065002">
    <property type="term" value="P:intracellular protein transmembrane transport"/>
    <property type="evidence" value="ECO:0007669"/>
    <property type="project" value="UniProtKB-UniRule"/>
</dbReference>
<sequence length="149" mass="15815">MSDSEPERPDSTGAGSNPEPGGGRSSDGRTAVATPARPTGKRSRRGAAAEGESDAVDLATGTEAAPTKNGSGKKKKTAKKRGDGPSRNPLVFVWTYLQQVVAELRKVIWPNRKQMVSYTTVVLVFLAFMVAMIFAADYGLSKLVNLVFG</sequence>
<comment type="caution">
    <text evidence="11">The sequence shown here is derived from an EMBL/GenBank/DDBJ whole genome shotgun (WGS) entry which is preliminary data.</text>
</comment>
<evidence type="ECO:0000256" key="5">
    <source>
        <dbReference type="ARBA" id="ARBA00022927"/>
    </source>
</evidence>
<keyword evidence="7 9" id="KW-0811">Translocation</keyword>
<protein>
    <recommendedName>
        <fullName evidence="9">Protein translocase subunit SecE</fullName>
    </recommendedName>
</protein>
<dbReference type="Proteomes" id="UP000287177">
    <property type="component" value="Unassembled WGS sequence"/>
</dbReference>
<feature type="transmembrane region" description="Helical" evidence="9">
    <location>
        <begin position="115"/>
        <end position="136"/>
    </location>
</feature>
<dbReference type="InterPro" id="IPR005807">
    <property type="entry name" value="SecE_bac"/>
</dbReference>
<dbReference type="InterPro" id="IPR001901">
    <property type="entry name" value="Translocase_SecE/Sec61-g"/>
</dbReference>
<dbReference type="PANTHER" id="PTHR33910">
    <property type="entry name" value="PROTEIN TRANSLOCASE SUBUNIT SECE"/>
    <property type="match status" value="1"/>
</dbReference>
<dbReference type="Pfam" id="PF00584">
    <property type="entry name" value="SecE"/>
    <property type="match status" value="1"/>
</dbReference>
<reference evidence="11 12" key="1">
    <citation type="submission" date="2013-06" db="EMBL/GenBank/DDBJ databases">
        <title>The draft sequence of the Mycobacterium elephantis genome.</title>
        <authorList>
            <person name="Pettersson F.B."/>
            <person name="Das S."/>
            <person name="Dasgupta S."/>
            <person name="Bhattacharya A."/>
            <person name="Kirsebom L.A."/>
        </authorList>
    </citation>
    <scope>NUCLEOTIDE SEQUENCE [LARGE SCALE GENOMIC DNA]</scope>
    <source>
        <strain evidence="11 12">DSM 44368</strain>
    </source>
</reference>
<keyword evidence="4 9" id="KW-0812">Transmembrane</keyword>
<dbReference type="Gene3D" id="1.20.5.1030">
    <property type="entry name" value="Preprotein translocase secy subunit"/>
    <property type="match status" value="1"/>
</dbReference>
<keyword evidence="8 9" id="KW-0472">Membrane</keyword>
<dbReference type="NCBIfam" id="TIGR00964">
    <property type="entry name" value="secE_bact"/>
    <property type="match status" value="1"/>
</dbReference>
<dbReference type="EMBL" id="ATDN01000012">
    <property type="protein sequence ID" value="RWA20829.1"/>
    <property type="molecule type" value="Genomic_DNA"/>
</dbReference>
<proteinExistence type="inferred from homology"/>
<evidence type="ECO:0000256" key="9">
    <source>
        <dbReference type="HAMAP-Rule" id="MF_00422"/>
    </source>
</evidence>
<evidence type="ECO:0000256" key="2">
    <source>
        <dbReference type="ARBA" id="ARBA00022448"/>
    </source>
</evidence>
<dbReference type="AlphaFoldDB" id="A0A439DV10"/>
<feature type="region of interest" description="Disordered" evidence="10">
    <location>
        <begin position="1"/>
        <end position="88"/>
    </location>
</feature>